<evidence type="ECO:0000259" key="1">
    <source>
        <dbReference type="Pfam" id="PF13439"/>
    </source>
</evidence>
<sequence>MKVALITNYWKESQGGGIRVYLQNLVRELAASGADVRVIFREGSDPDEVCIPGGQRLFAVRSLSALRDYRPDVISVHGGWHCLFPAVAYKLIHGCTVVQTFHTEPEEALTDRFRLFYQTLLNRCDHVTFVSDRLRERTSEVWNLRFPRTEITYAGAPEVVAVTSEEVAAFRERFGIGDRRPVLLALGLTALKYKAEGLKHLIQAVNLLKEKYPGVVLIATRRGVFSPEVEEFARAEGASEHVVFTGDIENPSVPLSLCDIYTHITLGDGLPIALLEAMAMGKPIVATPVAGIPEAIRDGENGILVPPEPAEIAEKIDYLLKNPDVARRLGEAAKRTVEERFTWQKSAAKFLVLFSDGRRV</sequence>
<organism evidence="2 3">
    <name type="scientific">Methanoculleus bourgensis</name>
    <dbReference type="NCBI Taxonomy" id="83986"/>
    <lineage>
        <taxon>Archaea</taxon>
        <taxon>Methanobacteriati</taxon>
        <taxon>Methanobacteriota</taxon>
        <taxon>Stenosarchaea group</taxon>
        <taxon>Methanomicrobia</taxon>
        <taxon>Methanomicrobiales</taxon>
        <taxon>Methanomicrobiaceae</taxon>
        <taxon>Methanoculleus</taxon>
    </lineage>
</organism>
<dbReference type="InterPro" id="IPR028098">
    <property type="entry name" value="Glyco_trans_4-like_N"/>
</dbReference>
<dbReference type="Proteomes" id="UP000737555">
    <property type="component" value="Unassembled WGS sequence"/>
</dbReference>
<dbReference type="GO" id="GO:0016757">
    <property type="term" value="F:glycosyltransferase activity"/>
    <property type="evidence" value="ECO:0007669"/>
    <property type="project" value="TreeGrafter"/>
</dbReference>
<evidence type="ECO:0000313" key="3">
    <source>
        <dbReference type="Proteomes" id="UP000737555"/>
    </source>
</evidence>
<protein>
    <submittedName>
        <fullName evidence="2">Glycosyltransferase family 4 protein</fullName>
    </submittedName>
</protein>
<reference evidence="2" key="1">
    <citation type="submission" date="2020-05" db="EMBL/GenBank/DDBJ databases">
        <title>The first insight into the ecology of ammonia-tolerant syntrophic propionate oxidizing bacteria.</title>
        <authorList>
            <person name="Singh A."/>
            <person name="Schnurer A."/>
            <person name="Westerholm M."/>
        </authorList>
    </citation>
    <scope>NUCLEOTIDE SEQUENCE</scope>
    <source>
        <strain evidence="2">MAG54</strain>
    </source>
</reference>
<proteinExistence type="predicted"/>
<dbReference type="PANTHER" id="PTHR12526">
    <property type="entry name" value="GLYCOSYLTRANSFERASE"/>
    <property type="match status" value="1"/>
</dbReference>
<evidence type="ECO:0000313" key="2">
    <source>
        <dbReference type="EMBL" id="NQS77192.1"/>
    </source>
</evidence>
<feature type="domain" description="Glycosyltransferase subfamily 4-like N-terminal" evidence="1">
    <location>
        <begin position="16"/>
        <end position="151"/>
    </location>
</feature>
<dbReference type="SUPFAM" id="SSF53756">
    <property type="entry name" value="UDP-Glycosyltransferase/glycogen phosphorylase"/>
    <property type="match status" value="1"/>
</dbReference>
<dbReference type="Pfam" id="PF13439">
    <property type="entry name" value="Glyco_transf_4"/>
    <property type="match status" value="1"/>
</dbReference>
<name>A0A8T7H0J5_9EURY</name>
<dbReference type="AlphaFoldDB" id="A0A8T7H0J5"/>
<accession>A0A8T7H0J5</accession>
<gene>
    <name evidence="2" type="ORF">HQQ74_00515</name>
</gene>
<dbReference type="EMBL" id="JABMJE010000004">
    <property type="protein sequence ID" value="NQS77192.1"/>
    <property type="molecule type" value="Genomic_DNA"/>
</dbReference>
<dbReference type="CDD" id="cd03801">
    <property type="entry name" value="GT4_PimA-like"/>
    <property type="match status" value="1"/>
</dbReference>
<dbReference type="PANTHER" id="PTHR12526:SF635">
    <property type="entry name" value="GLYCOSYL TRANSFERASE GROUP 1"/>
    <property type="match status" value="1"/>
</dbReference>
<dbReference type="Gene3D" id="3.40.50.2000">
    <property type="entry name" value="Glycogen Phosphorylase B"/>
    <property type="match status" value="2"/>
</dbReference>
<dbReference type="Pfam" id="PF13692">
    <property type="entry name" value="Glyco_trans_1_4"/>
    <property type="match status" value="1"/>
</dbReference>
<comment type="caution">
    <text evidence="2">The sequence shown here is derived from an EMBL/GenBank/DDBJ whole genome shotgun (WGS) entry which is preliminary data.</text>
</comment>